<sequence>MRHSHSVRMGRRAALVLLAALVLTGCGMFKTKSKDEALKDLQWEYERDALVLEVNADPQLNTWGGQAHTVLMVVAQMVEPSVFEPYSSRPDQLSSLLMADSAPTGLLSLDRIFIEPGVKRRIRLARMDKARYVAVALGYQHLDPARSTRLYQFGAKLDSHGLMFREYEARPEPLRIRLRLGPQAIIESQTDTVIPPPATLPAAGPWPVGHQHP</sequence>
<evidence type="ECO:0000313" key="3">
    <source>
        <dbReference type="EMBL" id="UQN37806.1"/>
    </source>
</evidence>
<dbReference type="Gene3D" id="2.60.40.4150">
    <property type="entry name" value="Type VI secretion system, lipoprotein SciN"/>
    <property type="match status" value="1"/>
</dbReference>
<evidence type="ECO:0000256" key="1">
    <source>
        <dbReference type="SAM" id="MobiDB-lite"/>
    </source>
</evidence>
<evidence type="ECO:0000313" key="4">
    <source>
        <dbReference type="Proteomes" id="UP000268070"/>
    </source>
</evidence>
<dbReference type="InterPro" id="IPR038706">
    <property type="entry name" value="Type_VI_SciN-like_sf"/>
</dbReference>
<reference evidence="3 5" key="2">
    <citation type="journal article" date="2022" name="Int. J. Syst. Evol. Microbiol.">
        <title>Characterization of Alcaligenes aquatilis as a novel member of heterotrophic nitrifier-aerobic denitrifier and its performance in treating piggery wastewater.</title>
        <authorList>
            <person name="Cao X."/>
            <person name="Zhao B."/>
            <person name="Wu Y."/>
            <person name="Huang J."/>
            <person name="Wang H."/>
            <person name="Sun X."/>
            <person name="Li S."/>
        </authorList>
    </citation>
    <scope>NUCLEOTIDE SEQUENCE [LARGE SCALE GENOMIC DNA]</scope>
    <source>
        <strain evidence="3 5">AS1</strain>
    </source>
</reference>
<dbReference type="InterPro" id="IPR017734">
    <property type="entry name" value="T6SS_SciN"/>
</dbReference>
<dbReference type="NCBIfam" id="TIGR03352">
    <property type="entry name" value="VI_chp_3"/>
    <property type="match status" value="1"/>
</dbReference>
<dbReference type="Proteomes" id="UP000831759">
    <property type="component" value="Chromosome"/>
</dbReference>
<dbReference type="OrthoDB" id="8856911at2"/>
<name>A0A3G2HW27_9BURK</name>
<organism evidence="2 4">
    <name type="scientific">Alcaligenes aquatilis</name>
    <dbReference type="NCBI Taxonomy" id="323284"/>
    <lineage>
        <taxon>Bacteria</taxon>
        <taxon>Pseudomonadati</taxon>
        <taxon>Pseudomonadota</taxon>
        <taxon>Betaproteobacteria</taxon>
        <taxon>Burkholderiales</taxon>
        <taxon>Alcaligenaceae</taxon>
        <taxon>Alcaligenes</taxon>
    </lineage>
</organism>
<dbReference type="AlphaFoldDB" id="A0A3G2HW27"/>
<protein>
    <submittedName>
        <fullName evidence="2">Type VI secretion system lipoprotein TssJ</fullName>
    </submittedName>
</protein>
<gene>
    <name evidence="2" type="primary">tssJ</name>
    <name evidence="2" type="ORF">D3M96_10795</name>
    <name evidence="3" type="ORF">MTR80_08910</name>
</gene>
<dbReference type="EMBL" id="CP094619">
    <property type="protein sequence ID" value="UQN37806.1"/>
    <property type="molecule type" value="Genomic_DNA"/>
</dbReference>
<dbReference type="KEGG" id="aaqu:D3M96_10795"/>
<dbReference type="EMBL" id="CP032153">
    <property type="protein sequence ID" value="AYN20968.1"/>
    <property type="molecule type" value="Genomic_DNA"/>
</dbReference>
<dbReference type="Pfam" id="PF12790">
    <property type="entry name" value="T6SS-SciN"/>
    <property type="match status" value="1"/>
</dbReference>
<reference evidence="2 4" key="1">
    <citation type="submission" date="2018-09" db="EMBL/GenBank/DDBJ databases">
        <title>Complete genome sequence of the hydrocarbonoclastic bacterium Alcaligenes aquatilis QD168, isolated from a crude-oil polluted marine sediment of Central Chile.</title>
        <authorList>
            <person name="Duran R.E."/>
            <person name="Barra B."/>
            <person name="Salva-Serra F."/>
            <person name="Mendez V."/>
            <person name="Moore E.R.B."/>
            <person name="Seeger M."/>
        </authorList>
    </citation>
    <scope>NUCLEOTIDE SEQUENCE [LARGE SCALE GENOMIC DNA]</scope>
    <source>
        <strain evidence="2 4">QD168</strain>
    </source>
</reference>
<dbReference type="Proteomes" id="UP000268070">
    <property type="component" value="Chromosome"/>
</dbReference>
<keyword evidence="2" id="KW-0449">Lipoprotein</keyword>
<accession>A0A3G2HW27</accession>
<dbReference type="PROSITE" id="PS51257">
    <property type="entry name" value="PROKAR_LIPOPROTEIN"/>
    <property type="match status" value="1"/>
</dbReference>
<evidence type="ECO:0000313" key="5">
    <source>
        <dbReference type="Proteomes" id="UP000831759"/>
    </source>
</evidence>
<proteinExistence type="predicted"/>
<dbReference type="RefSeq" id="WP_094196773.1">
    <property type="nucleotide sequence ID" value="NZ_CP022390.1"/>
</dbReference>
<evidence type="ECO:0000313" key="2">
    <source>
        <dbReference type="EMBL" id="AYN20968.1"/>
    </source>
</evidence>
<keyword evidence="5" id="KW-1185">Reference proteome</keyword>
<feature type="region of interest" description="Disordered" evidence="1">
    <location>
        <begin position="194"/>
        <end position="213"/>
    </location>
</feature>
<dbReference type="GeneID" id="96869054"/>